<organism evidence="1 2">
    <name type="scientific">Caballeronia cordobensis</name>
    <name type="common">Burkholderia cordobensis</name>
    <dbReference type="NCBI Taxonomy" id="1353886"/>
    <lineage>
        <taxon>Bacteria</taxon>
        <taxon>Pseudomonadati</taxon>
        <taxon>Pseudomonadota</taxon>
        <taxon>Betaproteobacteria</taxon>
        <taxon>Burkholderiales</taxon>
        <taxon>Burkholderiaceae</taxon>
        <taxon>Caballeronia</taxon>
    </lineage>
</organism>
<proteinExistence type="predicted"/>
<accession>A0A158IKJ8</accession>
<name>A0A158IKJ8_CABCO</name>
<protein>
    <submittedName>
        <fullName evidence="1">Uncharacterized protein</fullName>
    </submittedName>
</protein>
<gene>
    <name evidence="1" type="ORF">AWB70_04921</name>
</gene>
<evidence type="ECO:0000313" key="2">
    <source>
        <dbReference type="Proteomes" id="UP000054740"/>
    </source>
</evidence>
<evidence type="ECO:0000313" key="1">
    <source>
        <dbReference type="EMBL" id="SAL56550.1"/>
    </source>
</evidence>
<sequence>MNEVTAADLFPTSTSAPALDARLFDTSRFPLVRVRPRAVKPGYAFAWSAQMRRLVKLGTPFVLVAEHDESESADDARLRAAWMRTHRPTLAACCRGMIVIEPRIEARATTRETLRALTEGSGVRTVVVSSMRVAGELVPVLLKHTASADHAAARTRAL</sequence>
<keyword evidence="2" id="KW-1185">Reference proteome</keyword>
<reference evidence="2" key="1">
    <citation type="submission" date="2016-01" db="EMBL/GenBank/DDBJ databases">
        <authorList>
            <person name="Peeters C."/>
        </authorList>
    </citation>
    <scope>NUCLEOTIDE SEQUENCE [LARGE SCALE GENOMIC DNA]</scope>
</reference>
<dbReference type="AlphaFoldDB" id="A0A158IKJ8"/>
<dbReference type="Proteomes" id="UP000054740">
    <property type="component" value="Unassembled WGS sequence"/>
</dbReference>
<dbReference type="EMBL" id="FCNY02000013">
    <property type="protein sequence ID" value="SAL56550.1"/>
    <property type="molecule type" value="Genomic_DNA"/>
</dbReference>
<dbReference type="RefSeq" id="WP_235024340.1">
    <property type="nucleotide sequence ID" value="NZ_FCNY02000013.1"/>
</dbReference>